<comment type="catalytic activity">
    <reaction evidence="6 8">
        <text>dCMP + ATP = dCDP + ADP</text>
        <dbReference type="Rhea" id="RHEA:25094"/>
        <dbReference type="ChEBI" id="CHEBI:30616"/>
        <dbReference type="ChEBI" id="CHEBI:57566"/>
        <dbReference type="ChEBI" id="CHEBI:58593"/>
        <dbReference type="ChEBI" id="CHEBI:456216"/>
        <dbReference type="EC" id="2.7.4.25"/>
    </reaction>
</comment>
<feature type="binding site" evidence="8">
    <location>
        <begin position="13"/>
        <end position="21"/>
    </location>
    <ligand>
        <name>ATP</name>
        <dbReference type="ChEBI" id="CHEBI:30616"/>
    </ligand>
</feature>
<dbReference type="GO" id="GO:0036430">
    <property type="term" value="F:CMP kinase activity"/>
    <property type="evidence" value="ECO:0007669"/>
    <property type="project" value="RHEA"/>
</dbReference>
<dbReference type="GO" id="GO:0036431">
    <property type="term" value="F:dCMP kinase activity"/>
    <property type="evidence" value="ECO:0007669"/>
    <property type="project" value="InterPro"/>
</dbReference>
<keyword evidence="11" id="KW-1185">Reference proteome</keyword>
<evidence type="ECO:0000256" key="4">
    <source>
        <dbReference type="ARBA" id="ARBA00022777"/>
    </source>
</evidence>
<dbReference type="AlphaFoldDB" id="A0A429V921"/>
<dbReference type="CDD" id="cd02020">
    <property type="entry name" value="CMPK"/>
    <property type="match status" value="1"/>
</dbReference>
<evidence type="ECO:0000313" key="10">
    <source>
        <dbReference type="EMBL" id="RST30415.1"/>
    </source>
</evidence>
<dbReference type="OrthoDB" id="9807434at2"/>
<keyword evidence="5 8" id="KW-0067">ATP-binding</keyword>
<keyword evidence="3 8" id="KW-0547">Nucleotide-binding</keyword>
<dbReference type="RefSeq" id="WP_126718247.1">
    <property type="nucleotide sequence ID" value="NZ_RWJF01000001.1"/>
</dbReference>
<dbReference type="Pfam" id="PF02224">
    <property type="entry name" value="Cytidylate_kin"/>
    <property type="match status" value="1"/>
</dbReference>
<feature type="domain" description="Cytidylate kinase" evidence="9">
    <location>
        <begin position="9"/>
        <end position="206"/>
    </location>
</feature>
<sequence length="212" mass="22360">MTSRAPLVIAVDGPAASGKGTVARALAAHFDLPHLDTGLLYRGVALALLRWGGDPDSEFAALRAAQELNLDSGDPELRSEMVGGIASRISAYPAVRSALLERQQAFAGQPGGAVLDGRDIGTVIAPDARVKLFVTASAEVRAERRLAELEKRGLPAHLPDVLLDIRARDERDSHRAAAPLRQAEDAILLDTSELDIAAAKARAIQLAEAALV</sequence>
<dbReference type="SUPFAM" id="SSF52540">
    <property type="entry name" value="P-loop containing nucleoside triphosphate hydrolases"/>
    <property type="match status" value="1"/>
</dbReference>
<evidence type="ECO:0000256" key="3">
    <source>
        <dbReference type="ARBA" id="ARBA00022741"/>
    </source>
</evidence>
<dbReference type="EC" id="2.7.4.25" evidence="8"/>
<dbReference type="InterPro" id="IPR027417">
    <property type="entry name" value="P-loop_NTPase"/>
</dbReference>
<evidence type="ECO:0000313" key="11">
    <source>
        <dbReference type="Proteomes" id="UP000274661"/>
    </source>
</evidence>
<evidence type="ECO:0000256" key="2">
    <source>
        <dbReference type="ARBA" id="ARBA00022679"/>
    </source>
</evidence>
<evidence type="ECO:0000256" key="1">
    <source>
        <dbReference type="ARBA" id="ARBA00009427"/>
    </source>
</evidence>
<comment type="caution">
    <text evidence="10">The sequence shown here is derived from an EMBL/GenBank/DDBJ whole genome shotgun (WGS) entry which is preliminary data.</text>
</comment>
<proteinExistence type="inferred from homology"/>
<dbReference type="GO" id="GO:0005737">
    <property type="term" value="C:cytoplasm"/>
    <property type="evidence" value="ECO:0007669"/>
    <property type="project" value="UniProtKB-SubCell"/>
</dbReference>
<organism evidence="10 11">
    <name type="scientific">Sphingomonas ginkgonis</name>
    <dbReference type="NCBI Taxonomy" id="2315330"/>
    <lineage>
        <taxon>Bacteria</taxon>
        <taxon>Pseudomonadati</taxon>
        <taxon>Pseudomonadota</taxon>
        <taxon>Alphaproteobacteria</taxon>
        <taxon>Sphingomonadales</taxon>
        <taxon>Sphingomonadaceae</taxon>
        <taxon>Sphingomonas</taxon>
    </lineage>
</organism>
<reference evidence="10 11" key="1">
    <citation type="submission" date="2018-12" db="EMBL/GenBank/DDBJ databases">
        <title>Sphingomonas sp. HMF7854 Genome sequencing and assembly.</title>
        <authorList>
            <person name="Cha I."/>
            <person name="Kang H."/>
            <person name="Kim H."/>
            <person name="Kang J."/>
            <person name="Joh K."/>
        </authorList>
    </citation>
    <scope>NUCLEOTIDE SEQUENCE [LARGE SCALE GENOMIC DNA]</scope>
    <source>
        <strain evidence="10 11">HMF7854</strain>
    </source>
</reference>
<dbReference type="InterPro" id="IPR011994">
    <property type="entry name" value="Cytidylate_kinase_dom"/>
</dbReference>
<evidence type="ECO:0000256" key="6">
    <source>
        <dbReference type="ARBA" id="ARBA00047615"/>
    </source>
</evidence>
<evidence type="ECO:0000256" key="5">
    <source>
        <dbReference type="ARBA" id="ARBA00022840"/>
    </source>
</evidence>
<dbReference type="Proteomes" id="UP000274661">
    <property type="component" value="Unassembled WGS sequence"/>
</dbReference>
<dbReference type="NCBIfam" id="TIGR00017">
    <property type="entry name" value="cmk"/>
    <property type="match status" value="1"/>
</dbReference>
<keyword evidence="8" id="KW-0963">Cytoplasm</keyword>
<accession>A0A429V921</accession>
<protein>
    <recommendedName>
        <fullName evidence="8">Cytidylate kinase</fullName>
        <shortName evidence="8">CK</shortName>
        <ecNumber evidence="8">2.7.4.25</ecNumber>
    </recommendedName>
    <alternativeName>
        <fullName evidence="8">Cytidine monophosphate kinase</fullName>
        <shortName evidence="8">CMP kinase</shortName>
    </alternativeName>
</protein>
<dbReference type="GO" id="GO:0005524">
    <property type="term" value="F:ATP binding"/>
    <property type="evidence" value="ECO:0007669"/>
    <property type="project" value="UniProtKB-UniRule"/>
</dbReference>
<dbReference type="EMBL" id="RWJF01000001">
    <property type="protein sequence ID" value="RST30415.1"/>
    <property type="molecule type" value="Genomic_DNA"/>
</dbReference>
<dbReference type="HAMAP" id="MF_00238">
    <property type="entry name" value="Cytidyl_kinase_type1"/>
    <property type="match status" value="1"/>
</dbReference>
<keyword evidence="2 8" id="KW-0808">Transferase</keyword>
<evidence type="ECO:0000256" key="8">
    <source>
        <dbReference type="HAMAP-Rule" id="MF_00238"/>
    </source>
</evidence>
<gene>
    <name evidence="8" type="primary">cmk</name>
    <name evidence="10" type="ORF">HMF7854_05935</name>
</gene>
<dbReference type="GO" id="GO:0006220">
    <property type="term" value="P:pyrimidine nucleotide metabolic process"/>
    <property type="evidence" value="ECO:0007669"/>
    <property type="project" value="UniProtKB-UniRule"/>
</dbReference>
<keyword evidence="4 8" id="KW-0418">Kinase</keyword>
<name>A0A429V921_9SPHN</name>
<comment type="similarity">
    <text evidence="1 8">Belongs to the cytidylate kinase family. Type 1 subfamily.</text>
</comment>
<comment type="catalytic activity">
    <reaction evidence="7 8">
        <text>CMP + ATP = CDP + ADP</text>
        <dbReference type="Rhea" id="RHEA:11600"/>
        <dbReference type="ChEBI" id="CHEBI:30616"/>
        <dbReference type="ChEBI" id="CHEBI:58069"/>
        <dbReference type="ChEBI" id="CHEBI:60377"/>
        <dbReference type="ChEBI" id="CHEBI:456216"/>
        <dbReference type="EC" id="2.7.4.25"/>
    </reaction>
</comment>
<evidence type="ECO:0000256" key="7">
    <source>
        <dbReference type="ARBA" id="ARBA00048478"/>
    </source>
</evidence>
<dbReference type="Gene3D" id="3.40.50.300">
    <property type="entry name" value="P-loop containing nucleotide triphosphate hydrolases"/>
    <property type="match status" value="1"/>
</dbReference>
<comment type="subcellular location">
    <subcellularLocation>
        <location evidence="8">Cytoplasm</location>
    </subcellularLocation>
</comment>
<dbReference type="InterPro" id="IPR003136">
    <property type="entry name" value="Cytidylate_kin"/>
</dbReference>
<evidence type="ECO:0000259" key="9">
    <source>
        <dbReference type="Pfam" id="PF02224"/>
    </source>
</evidence>